<evidence type="ECO:0000256" key="4">
    <source>
        <dbReference type="ARBA" id="ARBA00022475"/>
    </source>
</evidence>
<dbReference type="SUPFAM" id="SSF144083">
    <property type="entry name" value="Magnesium transport protein CorA, transmembrane region"/>
    <property type="match status" value="1"/>
</dbReference>
<evidence type="ECO:0000256" key="8">
    <source>
        <dbReference type="ARBA" id="ARBA00022989"/>
    </source>
</evidence>
<dbReference type="GO" id="GO:0050897">
    <property type="term" value="F:cobalt ion binding"/>
    <property type="evidence" value="ECO:0007669"/>
    <property type="project" value="TreeGrafter"/>
</dbReference>
<evidence type="ECO:0000256" key="1">
    <source>
        <dbReference type="ARBA" id="ARBA00004651"/>
    </source>
</evidence>
<dbReference type="InterPro" id="IPR045861">
    <property type="entry name" value="CorA_cytoplasmic_dom"/>
</dbReference>
<dbReference type="GO" id="GO:0015095">
    <property type="term" value="F:magnesium ion transmembrane transporter activity"/>
    <property type="evidence" value="ECO:0007669"/>
    <property type="project" value="TreeGrafter"/>
</dbReference>
<keyword evidence="4" id="KW-1003">Cell membrane</keyword>
<keyword evidence="8 11" id="KW-1133">Transmembrane helix</keyword>
<keyword evidence="3" id="KW-0813">Transport</keyword>
<comment type="subcellular location">
    <subcellularLocation>
        <location evidence="1">Cell membrane</location>
        <topology evidence="1">Multi-pass membrane protein</topology>
    </subcellularLocation>
</comment>
<keyword evidence="7" id="KW-0862">Zinc</keyword>
<protein>
    <submittedName>
        <fullName evidence="12">Zinc transporter ZntB</fullName>
    </submittedName>
</protein>
<dbReference type="InterPro" id="IPR045863">
    <property type="entry name" value="CorA_TM1_TM2"/>
</dbReference>
<dbReference type="Gene3D" id="3.30.460.20">
    <property type="entry name" value="CorA soluble domain-like"/>
    <property type="match status" value="1"/>
</dbReference>
<evidence type="ECO:0000256" key="2">
    <source>
        <dbReference type="ARBA" id="ARBA00009765"/>
    </source>
</evidence>
<feature type="transmembrane region" description="Helical" evidence="11">
    <location>
        <begin position="303"/>
        <end position="323"/>
    </location>
</feature>
<keyword evidence="6 11" id="KW-0812">Transmembrane</keyword>
<organism evidence="12 13">
    <name type="scientific">Acerihabitans arboris</name>
    <dbReference type="NCBI Taxonomy" id="2691583"/>
    <lineage>
        <taxon>Bacteria</taxon>
        <taxon>Pseudomonadati</taxon>
        <taxon>Pseudomonadota</taxon>
        <taxon>Gammaproteobacteria</taxon>
        <taxon>Enterobacterales</taxon>
        <taxon>Pectobacteriaceae</taxon>
        <taxon>Acerihabitans</taxon>
    </lineage>
</organism>
<dbReference type="InterPro" id="IPR002523">
    <property type="entry name" value="MgTranspt_CorA/ZnTranspt_ZntB"/>
</dbReference>
<reference evidence="12 13" key="2">
    <citation type="submission" date="2020-02" db="EMBL/GenBank/DDBJ databases">
        <title>The new genus of Enterobacteriales.</title>
        <authorList>
            <person name="Kim I.S."/>
        </authorList>
    </citation>
    <scope>NUCLEOTIDE SEQUENCE [LARGE SCALE GENOMIC DNA]</scope>
    <source>
        <strain evidence="12 13">SAP-6</strain>
    </source>
</reference>
<sequence>MEVEVIDREALHINGVVYAGQLDGQGGIVPIEASDIAHCIHPCWLHLDTEHPASSEWLSSSPLIPDPVRESLAGISTRPRVNRIPEGALIILRSINFNTEEYPEELIVLRIYITEKLIVTTRNQPIQAVEEMLDELQKKQGPEDSGSWLVDMCDTLTDHTSEFIEDMHDRIIVLENDLLDQQIPPRGQLSKLRKQLIVLRRYMAPQRDVFARLASEHLPWMGDDDRRRMQDISDRLGRGIDDIDGGIARTAVIADEINWLTAESINRRGYTMSLMAMIFLPTTFLTGLFGVNLGGIPGGNMRFGFSIFCLSLIVLVLGVAIWLKRRKWL</sequence>
<keyword evidence="5" id="KW-0997">Cell inner membrane</keyword>
<evidence type="ECO:0000256" key="9">
    <source>
        <dbReference type="ARBA" id="ARBA00023065"/>
    </source>
</evidence>
<proteinExistence type="inferred from homology"/>
<dbReference type="PANTHER" id="PTHR46494:SF3">
    <property type="entry name" value="ZINC TRANSPORT PROTEIN ZNTB"/>
    <property type="match status" value="1"/>
</dbReference>
<dbReference type="PANTHER" id="PTHR46494">
    <property type="entry name" value="CORA FAMILY METAL ION TRANSPORTER (EUROFUNG)"/>
    <property type="match status" value="1"/>
</dbReference>
<comment type="caution">
    <text evidence="12">The sequence shown here is derived from an EMBL/GenBank/DDBJ whole genome shotgun (WGS) entry which is preliminary data.</text>
</comment>
<evidence type="ECO:0000256" key="11">
    <source>
        <dbReference type="SAM" id="Phobius"/>
    </source>
</evidence>
<reference evidence="12 13" key="1">
    <citation type="submission" date="2019-12" db="EMBL/GenBank/DDBJ databases">
        <authorList>
            <person name="Lee S.D."/>
        </authorList>
    </citation>
    <scope>NUCLEOTIDE SEQUENCE [LARGE SCALE GENOMIC DNA]</scope>
    <source>
        <strain evidence="12 13">SAP-6</strain>
    </source>
</reference>
<dbReference type="SUPFAM" id="SSF143865">
    <property type="entry name" value="CorA soluble domain-like"/>
    <property type="match status" value="1"/>
</dbReference>
<evidence type="ECO:0000256" key="3">
    <source>
        <dbReference type="ARBA" id="ARBA00022448"/>
    </source>
</evidence>
<evidence type="ECO:0000256" key="6">
    <source>
        <dbReference type="ARBA" id="ARBA00022692"/>
    </source>
</evidence>
<dbReference type="AlphaFoldDB" id="A0A845SGB3"/>
<dbReference type="GO" id="GO:0000287">
    <property type="term" value="F:magnesium ion binding"/>
    <property type="evidence" value="ECO:0007669"/>
    <property type="project" value="TreeGrafter"/>
</dbReference>
<dbReference type="CDD" id="cd12833">
    <property type="entry name" value="ZntB-like_1"/>
    <property type="match status" value="1"/>
</dbReference>
<gene>
    <name evidence="12" type="primary">zntB</name>
    <name evidence="12" type="ORF">GRH90_06315</name>
</gene>
<evidence type="ECO:0000256" key="7">
    <source>
        <dbReference type="ARBA" id="ARBA00022833"/>
    </source>
</evidence>
<dbReference type="GO" id="GO:0005886">
    <property type="term" value="C:plasma membrane"/>
    <property type="evidence" value="ECO:0007669"/>
    <property type="project" value="UniProtKB-SubCell"/>
</dbReference>
<name>A0A845SGB3_9GAMM</name>
<dbReference type="NCBIfam" id="NF007092">
    <property type="entry name" value="PRK09546.1"/>
    <property type="match status" value="1"/>
</dbReference>
<evidence type="ECO:0000256" key="5">
    <source>
        <dbReference type="ARBA" id="ARBA00022519"/>
    </source>
</evidence>
<dbReference type="EMBL" id="WUBS01000004">
    <property type="protein sequence ID" value="NDL62367.1"/>
    <property type="molecule type" value="Genomic_DNA"/>
</dbReference>
<feature type="transmembrane region" description="Helical" evidence="11">
    <location>
        <begin position="270"/>
        <end position="291"/>
    </location>
</feature>
<accession>A0A845SGB3</accession>
<keyword evidence="9" id="KW-0406">Ion transport</keyword>
<dbReference type="Pfam" id="PF01544">
    <property type="entry name" value="CorA"/>
    <property type="match status" value="1"/>
</dbReference>
<dbReference type="Proteomes" id="UP000461443">
    <property type="component" value="Unassembled WGS sequence"/>
</dbReference>
<dbReference type="GO" id="GO:0015087">
    <property type="term" value="F:cobalt ion transmembrane transporter activity"/>
    <property type="evidence" value="ECO:0007669"/>
    <property type="project" value="TreeGrafter"/>
</dbReference>
<evidence type="ECO:0000256" key="10">
    <source>
        <dbReference type="ARBA" id="ARBA00023136"/>
    </source>
</evidence>
<comment type="similarity">
    <text evidence="2">Belongs to the CorA metal ion transporter (MIT) (TC 1.A.35) family.</text>
</comment>
<keyword evidence="13" id="KW-1185">Reference proteome</keyword>
<keyword evidence="10 11" id="KW-0472">Membrane</keyword>
<evidence type="ECO:0000313" key="13">
    <source>
        <dbReference type="Proteomes" id="UP000461443"/>
    </source>
</evidence>
<dbReference type="Gene3D" id="1.20.58.340">
    <property type="entry name" value="Magnesium transport protein CorA, transmembrane region"/>
    <property type="match status" value="2"/>
</dbReference>
<evidence type="ECO:0000313" key="12">
    <source>
        <dbReference type="EMBL" id="NDL62367.1"/>
    </source>
</evidence>